<accession>A5I0A7</accession>
<dbReference type="PATRIC" id="fig|413999.7.peg.912"/>
<dbReference type="HOGENOM" id="CLU_017584_3_2_9"/>
<keyword evidence="5" id="KW-0456">Lyase</keyword>
<evidence type="ECO:0000256" key="2">
    <source>
        <dbReference type="ARBA" id="ARBA00022679"/>
    </source>
</evidence>
<dbReference type="Gene3D" id="3.40.640.10">
    <property type="entry name" value="Type I PLP-dependent aspartate aminotransferase-like (Major domain)"/>
    <property type="match status" value="1"/>
</dbReference>
<keyword evidence="1" id="KW-0032">Aminotransferase</keyword>
<dbReference type="Gene3D" id="3.90.1150.10">
    <property type="entry name" value="Aspartate Aminotransferase, domain 1"/>
    <property type="match status" value="1"/>
</dbReference>
<dbReference type="GO" id="GO:0030170">
    <property type="term" value="F:pyridoxal phosphate binding"/>
    <property type="evidence" value="ECO:0007669"/>
    <property type="project" value="InterPro"/>
</dbReference>
<dbReference type="InterPro" id="IPR015421">
    <property type="entry name" value="PyrdxlP-dep_Trfase_major"/>
</dbReference>
<reference evidence="5 6" key="1">
    <citation type="journal article" date="2007" name="Genome Res.">
        <title>Genome sequence of a proteolytic (Group I) Clostridium botulinum strain Hall A and comparative analysis of the clostridial genomes.</title>
        <authorList>
            <person name="Sebaihia M."/>
            <person name="Peck M.W."/>
            <person name="Minton N.P."/>
            <person name="Thomson N.R."/>
            <person name="Holden M.T.G."/>
            <person name="Mitchell W.J."/>
            <person name="Carter A.T."/>
            <person name="Bentley S.D."/>
            <person name="Mason D.R."/>
            <person name="Crossman L."/>
            <person name="Paul C.J."/>
            <person name="Ivens A."/>
            <person name="Wells-Bennik M.H.J."/>
            <person name="Davis I.J."/>
            <person name="Cerdeno-Tarraga A.M."/>
            <person name="Churcher C."/>
            <person name="Quail M.A."/>
            <person name="Chillingworth T."/>
            <person name="Feltwell T."/>
            <person name="Fraser A."/>
            <person name="Goodhead I."/>
            <person name="Hance Z."/>
            <person name="Jagels K."/>
            <person name="Larke N."/>
            <person name="Maddison M."/>
            <person name="Moule S."/>
            <person name="Mungall K."/>
            <person name="Norbertczak H."/>
            <person name="Rabbinowitsch E."/>
            <person name="Sanders M."/>
            <person name="Simmonds M."/>
            <person name="White B."/>
            <person name="Whithead S."/>
            <person name="Parkhill J."/>
        </authorList>
    </citation>
    <scope>NUCLEOTIDE SEQUENCE [LARGE SCALE GENOMIC DNA]</scope>
    <source>
        <strain evidence="6">Hall / ATCC 3502 / NCTC 13319 / Type A [Sanger]</strain>
    </source>
</reference>
<dbReference type="PANTHER" id="PTHR43643">
    <property type="entry name" value="HISTIDINOL-PHOSPHATE AMINOTRANSFERASE 2"/>
    <property type="match status" value="1"/>
</dbReference>
<gene>
    <name evidence="5" type="primary">cobD</name>
    <name evidence="5" type="ordered locus">CBO0916</name>
</gene>
<dbReference type="GO" id="GO:0008483">
    <property type="term" value="F:transaminase activity"/>
    <property type="evidence" value="ECO:0007669"/>
    <property type="project" value="UniProtKB-KW"/>
</dbReference>
<dbReference type="EC" id="4.1.1.-" evidence="5"/>
<dbReference type="PANTHER" id="PTHR43643:SF3">
    <property type="entry name" value="HISTIDINOL-PHOSPHATE AMINOTRANSFERASE"/>
    <property type="match status" value="1"/>
</dbReference>
<keyword evidence="2" id="KW-0808">Transferase</keyword>
<dbReference type="GeneID" id="5185171"/>
<name>A5I0A7_CLOBH</name>
<dbReference type="KEGG" id="cbh:CLC_0970"/>
<proteinExistence type="predicted"/>
<keyword evidence="3" id="KW-0663">Pyridoxal phosphate</keyword>
<dbReference type="GO" id="GO:0016829">
    <property type="term" value="F:lyase activity"/>
    <property type="evidence" value="ECO:0007669"/>
    <property type="project" value="UniProtKB-KW"/>
</dbReference>
<protein>
    <submittedName>
        <fullName evidence="5">L-threonine-O-3-phosphate decarboxylase</fullName>
        <ecNumber evidence="5">4.1.1.-</ecNumber>
    </submittedName>
</protein>
<organism evidence="5 6">
    <name type="scientific">Clostridium botulinum (strain Hall / ATCC 3502 / NCTC 13319 / Type A)</name>
    <dbReference type="NCBI Taxonomy" id="441771"/>
    <lineage>
        <taxon>Bacteria</taxon>
        <taxon>Bacillati</taxon>
        <taxon>Bacillota</taxon>
        <taxon>Clostridia</taxon>
        <taxon>Eubacteriales</taxon>
        <taxon>Clostridiaceae</taxon>
        <taxon>Clostridium</taxon>
    </lineage>
</organism>
<keyword evidence="6" id="KW-1185">Reference proteome</keyword>
<evidence type="ECO:0000256" key="1">
    <source>
        <dbReference type="ARBA" id="ARBA00022576"/>
    </source>
</evidence>
<evidence type="ECO:0000256" key="3">
    <source>
        <dbReference type="ARBA" id="ARBA00022898"/>
    </source>
</evidence>
<feature type="domain" description="Aminotransferase class I/classII large" evidence="4">
    <location>
        <begin position="16"/>
        <end position="356"/>
    </location>
</feature>
<dbReference type="InterPro" id="IPR050106">
    <property type="entry name" value="HistidinolP_aminotransfase"/>
</dbReference>
<dbReference type="Pfam" id="PF00155">
    <property type="entry name" value="Aminotran_1_2"/>
    <property type="match status" value="1"/>
</dbReference>
<dbReference type="Proteomes" id="UP000001986">
    <property type="component" value="Chromosome"/>
</dbReference>
<dbReference type="AlphaFoldDB" id="A5I0A7"/>
<dbReference type="RefSeq" id="WP_011948603.1">
    <property type="nucleotide sequence ID" value="NC_009698.1"/>
</dbReference>
<dbReference type="CDD" id="cd00609">
    <property type="entry name" value="AAT_like"/>
    <property type="match status" value="1"/>
</dbReference>
<accession>A7G239</accession>
<evidence type="ECO:0000313" key="6">
    <source>
        <dbReference type="Proteomes" id="UP000001986"/>
    </source>
</evidence>
<dbReference type="KEGG" id="cbo:CBO0916"/>
<dbReference type="InterPro" id="IPR015422">
    <property type="entry name" value="PyrdxlP-dep_Trfase_small"/>
</dbReference>
<evidence type="ECO:0000259" key="4">
    <source>
        <dbReference type="Pfam" id="PF00155"/>
    </source>
</evidence>
<dbReference type="InterPro" id="IPR004839">
    <property type="entry name" value="Aminotransferase_I/II_large"/>
</dbReference>
<dbReference type="EMBL" id="AM412317">
    <property type="protein sequence ID" value="CAL82468.1"/>
    <property type="molecule type" value="Genomic_DNA"/>
</dbReference>
<dbReference type="InterPro" id="IPR015424">
    <property type="entry name" value="PyrdxlP-dep_Trfase"/>
</dbReference>
<dbReference type="SUPFAM" id="SSF53383">
    <property type="entry name" value="PLP-dependent transferases"/>
    <property type="match status" value="1"/>
</dbReference>
<sequence>MHGGDIYTEGILKGKELIDFSSNINPLGLPDSFKDNLQEALNWVQVYPDIQYRNLKRNLIDYLSFSLGYFYKEKVEKPNIKEENLVLGNGAVEIIDLAISNLKSISILVPSFVEYELCAKKWNVQIDYCNLNEDMTYNYENIKKSLEKTEGIILGNPNNPNGSVIDKEEFIYILDYCDKNNKIIILDEAFIEFTGKNSFSFLNLCERYKCIFIIRALTKFFSMPGIRFGYGISFNNEFLNKIREKQNPWNINCFAEIAVKYVLKDEDFIEKSINYIEKEKIFMHENLKKCDLFHSVYSTYSNFVLCKLKDITGDELKNRLLEKGFALRVCKDFKNLNNNYVRFAIKTRELNQALVNILKEIK</sequence>
<evidence type="ECO:0000313" key="5">
    <source>
        <dbReference type="EMBL" id="CAL82468.1"/>
    </source>
</evidence>